<evidence type="ECO:0000256" key="1">
    <source>
        <dbReference type="SAM" id="MobiDB-lite"/>
    </source>
</evidence>
<feature type="signal peptide" evidence="2">
    <location>
        <begin position="1"/>
        <end position="20"/>
    </location>
</feature>
<evidence type="ECO:0000259" key="4">
    <source>
        <dbReference type="PROSITE" id="PS51203"/>
    </source>
</evidence>
<gene>
    <name evidence="5" type="ORF">FRACYDRAFT_181258</name>
</gene>
<dbReference type="InParanoid" id="A0A1E7FT09"/>
<dbReference type="InterPro" id="IPR008978">
    <property type="entry name" value="HSP20-like_chaperone"/>
</dbReference>
<name>A0A1E7FT09_9STRA</name>
<dbReference type="OrthoDB" id="42161at2759"/>
<evidence type="ECO:0000259" key="3">
    <source>
        <dbReference type="PROSITE" id="PS50800"/>
    </source>
</evidence>
<keyword evidence="2" id="KW-0732">Signal</keyword>
<feature type="domain" description="CS" evidence="4">
    <location>
        <begin position="64"/>
        <end position="194"/>
    </location>
</feature>
<dbReference type="Proteomes" id="UP000095751">
    <property type="component" value="Unassembled WGS sequence"/>
</dbReference>
<evidence type="ECO:0000256" key="2">
    <source>
        <dbReference type="SAM" id="SignalP"/>
    </source>
</evidence>
<organism evidence="5 6">
    <name type="scientific">Fragilariopsis cylindrus CCMP1102</name>
    <dbReference type="NCBI Taxonomy" id="635003"/>
    <lineage>
        <taxon>Eukaryota</taxon>
        <taxon>Sar</taxon>
        <taxon>Stramenopiles</taxon>
        <taxon>Ochrophyta</taxon>
        <taxon>Bacillariophyta</taxon>
        <taxon>Bacillariophyceae</taxon>
        <taxon>Bacillariophycidae</taxon>
        <taxon>Bacillariales</taxon>
        <taxon>Bacillariaceae</taxon>
        <taxon>Fragilariopsis</taxon>
    </lineage>
</organism>
<proteinExistence type="predicted"/>
<dbReference type="PROSITE" id="PS51203">
    <property type="entry name" value="CS"/>
    <property type="match status" value="1"/>
</dbReference>
<evidence type="ECO:0000313" key="6">
    <source>
        <dbReference type="Proteomes" id="UP000095751"/>
    </source>
</evidence>
<feature type="compositionally biased region" description="Basic and acidic residues" evidence="1">
    <location>
        <begin position="322"/>
        <end position="335"/>
    </location>
</feature>
<dbReference type="Gene3D" id="1.10.720.30">
    <property type="entry name" value="SAP domain"/>
    <property type="match status" value="1"/>
</dbReference>
<keyword evidence="6" id="KW-1185">Reference proteome</keyword>
<dbReference type="Pfam" id="PF04969">
    <property type="entry name" value="CS"/>
    <property type="match status" value="1"/>
</dbReference>
<evidence type="ECO:0000313" key="5">
    <source>
        <dbReference type="EMBL" id="OEU21247.1"/>
    </source>
</evidence>
<dbReference type="InterPro" id="IPR036361">
    <property type="entry name" value="SAP_dom_sf"/>
</dbReference>
<feature type="region of interest" description="Disordered" evidence="1">
    <location>
        <begin position="277"/>
        <end position="377"/>
    </location>
</feature>
<feature type="region of interest" description="Disordered" evidence="1">
    <location>
        <begin position="33"/>
        <end position="59"/>
    </location>
</feature>
<dbReference type="InterPro" id="IPR007052">
    <property type="entry name" value="CS_dom"/>
</dbReference>
<dbReference type="KEGG" id="fcy:FRACYDRAFT_181258"/>
<dbReference type="SUPFAM" id="SSF68906">
    <property type="entry name" value="SAP domain"/>
    <property type="match status" value="1"/>
</dbReference>
<dbReference type="SUPFAM" id="SSF49764">
    <property type="entry name" value="HSP20-like chaperones"/>
    <property type="match status" value="1"/>
</dbReference>
<dbReference type="PROSITE" id="PS50800">
    <property type="entry name" value="SAP"/>
    <property type="match status" value="1"/>
</dbReference>
<feature type="domain" description="SAP" evidence="3">
    <location>
        <begin position="374"/>
        <end position="408"/>
    </location>
</feature>
<evidence type="ECO:0008006" key="7">
    <source>
        <dbReference type="Google" id="ProtNLM"/>
    </source>
</evidence>
<accession>A0A1E7FT09</accession>
<dbReference type="Gene3D" id="2.60.40.790">
    <property type="match status" value="1"/>
</dbReference>
<dbReference type="InterPro" id="IPR003034">
    <property type="entry name" value="SAP_dom"/>
</dbReference>
<reference evidence="5 6" key="1">
    <citation type="submission" date="2016-09" db="EMBL/GenBank/DDBJ databases">
        <title>Extensive genetic diversity and differential bi-allelic expression allows diatom success in the polar Southern Ocean.</title>
        <authorList>
            <consortium name="DOE Joint Genome Institute"/>
            <person name="Mock T."/>
            <person name="Otillar R.P."/>
            <person name="Strauss J."/>
            <person name="Dupont C."/>
            <person name="Frickenhaus S."/>
            <person name="Maumus F."/>
            <person name="Mcmullan M."/>
            <person name="Sanges R."/>
            <person name="Schmutz J."/>
            <person name="Toseland A."/>
            <person name="Valas R."/>
            <person name="Veluchamy A."/>
            <person name="Ward B.J."/>
            <person name="Allen A."/>
            <person name="Barry K."/>
            <person name="Falciatore A."/>
            <person name="Ferrante M."/>
            <person name="Fortunato A.E."/>
            <person name="Gloeckner G."/>
            <person name="Gruber A."/>
            <person name="Hipkin R."/>
            <person name="Janech M."/>
            <person name="Kroth P."/>
            <person name="Leese F."/>
            <person name="Lindquist E."/>
            <person name="Lyon B.R."/>
            <person name="Martin J."/>
            <person name="Mayer C."/>
            <person name="Parker M."/>
            <person name="Quesneville H."/>
            <person name="Raymond J."/>
            <person name="Uhlig C."/>
            <person name="Valentin K.U."/>
            <person name="Worden A.Z."/>
            <person name="Armbrust E.V."/>
            <person name="Bowler C."/>
            <person name="Green B."/>
            <person name="Moulton V."/>
            <person name="Van Oosterhout C."/>
            <person name="Grigoriev I."/>
        </authorList>
    </citation>
    <scope>NUCLEOTIDE SEQUENCE [LARGE SCALE GENOMIC DNA]</scope>
    <source>
        <strain evidence="5 6">CCMP1102</strain>
    </source>
</reference>
<sequence>MVIVLRAVSFLLLCIVLTTGFCPITRRQESARSATIQTERNRWHHHRQQQQQQQRHQPLYSGKGIAPSYTWQEEAFDIEIIVKVPKETRAKDIHFKVKPNSLDLRLNASPPNDDDDGEDSSEVVVAVVEERILLDPSRKLRGRIVLDGTYWIISDPDPDDKDDGKDEFQDEYREVTVTIEKQIRTPKDEFDIIEYDWNGVYEEDEEEVTYRKYDVAEELNVRDYAASMGVDIDNIDMNLVDKSMFTSGLNVTKSTLDNMKEAGLMTEVTQQKDGSEWITGEDGEQKPFSTMGRGISKDEAPKIPFLDTDSPWQKKKPPVQVDRVKDVTKSVKNEKTTVASSSQDPTITKKDKNNDVDDDVNEQKEEEKDAKDPVDNLTVAKLREVLKARGLKVSGNKKELQERLRSEIQSMLSNDEVF</sequence>
<feature type="compositionally biased region" description="Polar residues" evidence="1">
    <location>
        <begin position="336"/>
        <end position="346"/>
    </location>
</feature>
<feature type="chain" id="PRO_5009193561" description="SAP domain-containing protein" evidence="2">
    <location>
        <begin position="21"/>
        <end position="418"/>
    </location>
</feature>
<dbReference type="SMART" id="SM00513">
    <property type="entry name" value="SAP"/>
    <property type="match status" value="1"/>
</dbReference>
<dbReference type="Pfam" id="PF02037">
    <property type="entry name" value="SAP"/>
    <property type="match status" value="1"/>
</dbReference>
<dbReference type="EMBL" id="KV784354">
    <property type="protein sequence ID" value="OEU21247.1"/>
    <property type="molecule type" value="Genomic_DNA"/>
</dbReference>
<dbReference type="AlphaFoldDB" id="A0A1E7FT09"/>
<protein>
    <recommendedName>
        <fullName evidence="7">SAP domain-containing protein</fullName>
    </recommendedName>
</protein>
<feature type="compositionally biased region" description="Basic and acidic residues" evidence="1">
    <location>
        <begin position="347"/>
        <end position="374"/>
    </location>
</feature>